<reference evidence="1" key="2">
    <citation type="journal article" date="2022" name="New Phytol.">
        <title>Evolutionary transition to the ectomycorrhizal habit in the genomes of a hyperdiverse lineage of mushroom-forming fungi.</title>
        <authorList>
            <person name="Looney B."/>
            <person name="Miyauchi S."/>
            <person name="Morin E."/>
            <person name="Drula E."/>
            <person name="Courty P.E."/>
            <person name="Kohler A."/>
            <person name="Kuo A."/>
            <person name="LaButti K."/>
            <person name="Pangilinan J."/>
            <person name="Lipzen A."/>
            <person name="Riley R."/>
            <person name="Andreopoulos W."/>
            <person name="He G."/>
            <person name="Johnson J."/>
            <person name="Nolan M."/>
            <person name="Tritt A."/>
            <person name="Barry K.W."/>
            <person name="Grigoriev I.V."/>
            <person name="Nagy L.G."/>
            <person name="Hibbett D."/>
            <person name="Henrissat B."/>
            <person name="Matheny P.B."/>
            <person name="Labbe J."/>
            <person name="Martin F.M."/>
        </authorList>
    </citation>
    <scope>NUCLEOTIDE SEQUENCE</scope>
    <source>
        <strain evidence="1">HHB10654</strain>
    </source>
</reference>
<dbReference type="EMBL" id="MU277187">
    <property type="protein sequence ID" value="KAI0069010.1"/>
    <property type="molecule type" value="Genomic_DNA"/>
</dbReference>
<reference evidence="1" key="1">
    <citation type="submission" date="2021-03" db="EMBL/GenBank/DDBJ databases">
        <authorList>
            <consortium name="DOE Joint Genome Institute"/>
            <person name="Ahrendt S."/>
            <person name="Looney B.P."/>
            <person name="Miyauchi S."/>
            <person name="Morin E."/>
            <person name="Drula E."/>
            <person name="Courty P.E."/>
            <person name="Chicoki N."/>
            <person name="Fauchery L."/>
            <person name="Kohler A."/>
            <person name="Kuo A."/>
            <person name="Labutti K."/>
            <person name="Pangilinan J."/>
            <person name="Lipzen A."/>
            <person name="Riley R."/>
            <person name="Andreopoulos W."/>
            <person name="He G."/>
            <person name="Johnson J."/>
            <person name="Barry K.W."/>
            <person name="Grigoriev I.V."/>
            <person name="Nagy L."/>
            <person name="Hibbett D."/>
            <person name="Henrissat B."/>
            <person name="Matheny P.B."/>
            <person name="Labbe J."/>
            <person name="Martin F."/>
        </authorList>
    </citation>
    <scope>NUCLEOTIDE SEQUENCE</scope>
    <source>
        <strain evidence="1">HHB10654</strain>
    </source>
</reference>
<evidence type="ECO:0000313" key="1">
    <source>
        <dbReference type="EMBL" id="KAI0069010.1"/>
    </source>
</evidence>
<organism evidence="1 2">
    <name type="scientific">Artomyces pyxidatus</name>
    <dbReference type="NCBI Taxonomy" id="48021"/>
    <lineage>
        <taxon>Eukaryota</taxon>
        <taxon>Fungi</taxon>
        <taxon>Dikarya</taxon>
        <taxon>Basidiomycota</taxon>
        <taxon>Agaricomycotina</taxon>
        <taxon>Agaricomycetes</taxon>
        <taxon>Russulales</taxon>
        <taxon>Auriscalpiaceae</taxon>
        <taxon>Artomyces</taxon>
    </lineage>
</organism>
<keyword evidence="2" id="KW-1185">Reference proteome</keyword>
<gene>
    <name evidence="1" type="ORF">BV25DRAFT_72865</name>
</gene>
<proteinExistence type="predicted"/>
<protein>
    <submittedName>
        <fullName evidence="1">Uncharacterized protein</fullName>
    </submittedName>
</protein>
<sequence>MMASLPSFVELMSSLGLEDEASYPEFTPAYCRPRSLSSASSSSAQDDDRASPRPSSTRSGQYLLVPARYNDPRDRTDDHDAPRVSAQGKGRYSPYSAAAIPRRVSLPVLYSEADVQGRPNLKRPISTSPLHGIAAPSQRAMWVTKPARTERSRRGSQTWSKESDLDSVTPISTYVRRKSPHSPSVSPTTPSFPRSVSDNSSAPVAIPALPTLLPSFFQPSPTLPSSNLGGPDRMPLDVDSRHFRSDSKASNIQNGR</sequence>
<name>A0ACB8TKV9_9AGAM</name>
<accession>A0ACB8TKV9</accession>
<dbReference type="Proteomes" id="UP000814140">
    <property type="component" value="Unassembled WGS sequence"/>
</dbReference>
<comment type="caution">
    <text evidence="1">The sequence shown here is derived from an EMBL/GenBank/DDBJ whole genome shotgun (WGS) entry which is preliminary data.</text>
</comment>
<evidence type="ECO:0000313" key="2">
    <source>
        <dbReference type="Proteomes" id="UP000814140"/>
    </source>
</evidence>